<feature type="domain" description="PLD phosphodiesterase" evidence="14">
    <location>
        <begin position="220"/>
        <end position="247"/>
    </location>
</feature>
<dbReference type="Proteomes" id="UP001252243">
    <property type="component" value="Unassembled WGS sequence"/>
</dbReference>
<keyword evidence="4 15" id="KW-0808">Transferase</keyword>
<dbReference type="PROSITE" id="PS50035">
    <property type="entry name" value="PLD"/>
    <property type="match status" value="2"/>
</dbReference>
<evidence type="ECO:0000256" key="2">
    <source>
        <dbReference type="ARBA" id="ARBA00022475"/>
    </source>
</evidence>
<feature type="transmembrane region" description="Helical" evidence="13">
    <location>
        <begin position="12"/>
        <end position="33"/>
    </location>
</feature>
<evidence type="ECO:0000259" key="14">
    <source>
        <dbReference type="PROSITE" id="PS50035"/>
    </source>
</evidence>
<dbReference type="InterPro" id="IPR027379">
    <property type="entry name" value="CLS_N"/>
</dbReference>
<dbReference type="InterPro" id="IPR001736">
    <property type="entry name" value="PLipase_D/transphosphatidylase"/>
</dbReference>
<evidence type="ECO:0000256" key="4">
    <source>
        <dbReference type="ARBA" id="ARBA00022679"/>
    </source>
</evidence>
<keyword evidence="2" id="KW-1003">Cell membrane</keyword>
<keyword evidence="8" id="KW-0443">Lipid metabolism</keyword>
<reference evidence="15 16" key="1">
    <citation type="submission" date="2023-07" db="EMBL/GenBank/DDBJ databases">
        <title>Sorghum-associated microbial communities from plants grown in Nebraska, USA.</title>
        <authorList>
            <person name="Schachtman D."/>
        </authorList>
    </citation>
    <scope>NUCLEOTIDE SEQUENCE [LARGE SCALE GENOMIC DNA]</scope>
    <source>
        <strain evidence="15 16">BE167</strain>
    </source>
</reference>
<keyword evidence="6" id="KW-0677">Repeat</keyword>
<dbReference type="CDD" id="cd09158">
    <property type="entry name" value="PLDc_EcCLS_like_2"/>
    <property type="match status" value="1"/>
</dbReference>
<dbReference type="Pfam" id="PF13396">
    <property type="entry name" value="PLDc_N"/>
    <property type="match status" value="1"/>
</dbReference>
<dbReference type="Pfam" id="PF13091">
    <property type="entry name" value="PLDc_2"/>
    <property type="match status" value="2"/>
</dbReference>
<feature type="domain" description="PLD phosphodiesterase" evidence="14">
    <location>
        <begin position="401"/>
        <end position="428"/>
    </location>
</feature>
<evidence type="ECO:0000256" key="3">
    <source>
        <dbReference type="ARBA" id="ARBA00022516"/>
    </source>
</evidence>
<keyword evidence="7 13" id="KW-1133">Transmembrane helix</keyword>
<evidence type="ECO:0000256" key="11">
    <source>
        <dbReference type="ARBA" id="ARBA00023264"/>
    </source>
</evidence>
<keyword evidence="3" id="KW-0444">Lipid biosynthesis</keyword>
<keyword evidence="5 13" id="KW-0812">Transmembrane</keyword>
<evidence type="ECO:0000256" key="12">
    <source>
        <dbReference type="NCBIfam" id="TIGR04265"/>
    </source>
</evidence>
<evidence type="ECO:0000256" key="10">
    <source>
        <dbReference type="ARBA" id="ARBA00023209"/>
    </source>
</evidence>
<evidence type="ECO:0000256" key="5">
    <source>
        <dbReference type="ARBA" id="ARBA00022692"/>
    </source>
</evidence>
<name>A0ABU1UC66_9MICC</name>
<keyword evidence="16" id="KW-1185">Reference proteome</keyword>
<dbReference type="InterPro" id="IPR025202">
    <property type="entry name" value="PLD-like_dom"/>
</dbReference>
<gene>
    <name evidence="15" type="ORF">J2X01_002066</name>
</gene>
<evidence type="ECO:0000256" key="9">
    <source>
        <dbReference type="ARBA" id="ARBA00023136"/>
    </source>
</evidence>
<evidence type="ECO:0000256" key="7">
    <source>
        <dbReference type="ARBA" id="ARBA00022989"/>
    </source>
</evidence>
<evidence type="ECO:0000256" key="1">
    <source>
        <dbReference type="ARBA" id="ARBA00004651"/>
    </source>
</evidence>
<dbReference type="PANTHER" id="PTHR21248">
    <property type="entry name" value="CARDIOLIPIN SYNTHASE"/>
    <property type="match status" value="1"/>
</dbReference>
<accession>A0ABU1UC66</accession>
<dbReference type="InterPro" id="IPR022924">
    <property type="entry name" value="Cardiolipin_synthase"/>
</dbReference>
<comment type="caution">
    <text evidence="15">The sequence shown here is derived from an EMBL/GenBank/DDBJ whole genome shotgun (WGS) entry which is preliminary data.</text>
</comment>
<dbReference type="SMART" id="SM00155">
    <property type="entry name" value="PLDc"/>
    <property type="match status" value="2"/>
</dbReference>
<dbReference type="SUPFAM" id="SSF56024">
    <property type="entry name" value="Phospholipase D/nuclease"/>
    <property type="match status" value="2"/>
</dbReference>
<comment type="subcellular location">
    <subcellularLocation>
        <location evidence="1">Cell membrane</location>
        <topology evidence="1">Multi-pass membrane protein</topology>
    </subcellularLocation>
</comment>
<evidence type="ECO:0000256" key="8">
    <source>
        <dbReference type="ARBA" id="ARBA00023098"/>
    </source>
</evidence>
<evidence type="ECO:0000256" key="6">
    <source>
        <dbReference type="ARBA" id="ARBA00022737"/>
    </source>
</evidence>
<evidence type="ECO:0000256" key="13">
    <source>
        <dbReference type="SAM" id="Phobius"/>
    </source>
</evidence>
<dbReference type="EC" id="2.7.8.-" evidence="12"/>
<protein>
    <recommendedName>
        <fullName evidence="12">Cardiolipin synthase</fullName>
        <ecNumber evidence="12">2.7.8.-</ecNumber>
    </recommendedName>
</protein>
<organism evidence="15 16">
    <name type="scientific">Arthrobacter ginsengisoli</name>
    <dbReference type="NCBI Taxonomy" id="1356565"/>
    <lineage>
        <taxon>Bacteria</taxon>
        <taxon>Bacillati</taxon>
        <taxon>Actinomycetota</taxon>
        <taxon>Actinomycetes</taxon>
        <taxon>Micrococcales</taxon>
        <taxon>Micrococcaceae</taxon>
        <taxon>Arthrobacter</taxon>
    </lineage>
</organism>
<dbReference type="RefSeq" id="WP_310056488.1">
    <property type="nucleotide sequence ID" value="NZ_JAVDVQ010000007.1"/>
</dbReference>
<dbReference type="Gene3D" id="3.30.870.10">
    <property type="entry name" value="Endonuclease Chain A"/>
    <property type="match status" value="2"/>
</dbReference>
<keyword evidence="11" id="KW-1208">Phospholipid metabolism</keyword>
<feature type="transmembrane region" description="Helical" evidence="13">
    <location>
        <begin position="39"/>
        <end position="62"/>
    </location>
</feature>
<dbReference type="EMBL" id="JAVDVQ010000007">
    <property type="protein sequence ID" value="MDR7082776.1"/>
    <property type="molecule type" value="Genomic_DNA"/>
</dbReference>
<evidence type="ECO:0000313" key="15">
    <source>
        <dbReference type="EMBL" id="MDR7082776.1"/>
    </source>
</evidence>
<evidence type="ECO:0000313" key="16">
    <source>
        <dbReference type="Proteomes" id="UP001252243"/>
    </source>
</evidence>
<dbReference type="PANTHER" id="PTHR21248:SF22">
    <property type="entry name" value="PHOSPHOLIPASE D"/>
    <property type="match status" value="1"/>
</dbReference>
<dbReference type="GO" id="GO:0016740">
    <property type="term" value="F:transferase activity"/>
    <property type="evidence" value="ECO:0007669"/>
    <property type="project" value="UniProtKB-KW"/>
</dbReference>
<sequence>MRDFLQRPETIAALLLATHIFLVAVAAVLVSMNRRPSSAIAWVLAIIFIPILGAIVFFFVGYSKLPKARRDKQREVNSLVLSRTEGSPLVSQGQDWPEWLHSAVALNNNLGALPMVKGNSAELLPEYNGAFDVMIAEIDSATSYVHVEFYILALDATTAPFFQALERATGRGVAVRVLSDHLSGLMFPRRKETLALLQDIGAEYHPMLPVRPFRGEWQRPDLRNHRKIVVVDGRVGFTGSQNLIDASYNKKGNLKRGLMWHELMMRIEGPVVRELDAVFATDWYSETGVLLALESSPGVPGQGSAFIDAQVLPSGPSFDNENNLKLYATLIHKAERRVSITSPYFVPDESILLAIVTAAGRGLSVELFVSEVGDQSLVYHAQRSYYEALLRAGVRIYLYRAPKVLHSKHFTIDEEVAVIGSSNMDVRSFSLNMEVSVLVHGRWFVDAIRGIEDENRVNSRELRLEDWLRRPVAQKAFDNLARLTASLQ</sequence>
<keyword evidence="10" id="KW-0594">Phospholipid biosynthesis</keyword>
<proteinExistence type="predicted"/>
<keyword evidence="9 13" id="KW-0472">Membrane</keyword>
<dbReference type="NCBIfam" id="TIGR04265">
    <property type="entry name" value="bac_cardiolipin"/>
    <property type="match status" value="1"/>
</dbReference>